<evidence type="ECO:0000256" key="6">
    <source>
        <dbReference type="ARBA" id="ARBA00023163"/>
    </source>
</evidence>
<evidence type="ECO:0000256" key="3">
    <source>
        <dbReference type="ARBA" id="ARBA00022833"/>
    </source>
</evidence>
<feature type="binding site" evidence="7">
    <location>
        <position position="82"/>
    </location>
    <ligand>
        <name>Zn(2+)</name>
        <dbReference type="ChEBI" id="CHEBI:29105"/>
    </ligand>
</feature>
<keyword evidence="3 7" id="KW-0862">Zinc</keyword>
<sequence>MTKARMHVLESISRAKEPLSARQLCERYAQEHDPATIYRALHYLEEKGSLDSFILHCSEHGTERYYVVHAGEHRHWFHCEHCHRFTDLGLCRFDTLVDQMSKEKGLSVTSHTFYATGICKECRDKGF</sequence>
<dbReference type="GO" id="GO:0000976">
    <property type="term" value="F:transcription cis-regulatory region binding"/>
    <property type="evidence" value="ECO:0007669"/>
    <property type="project" value="TreeGrafter"/>
</dbReference>
<protein>
    <submittedName>
        <fullName evidence="9">Ferric uptake regulator, Fur family</fullName>
    </submittedName>
</protein>
<feature type="binding site" evidence="7">
    <location>
        <position position="122"/>
    </location>
    <ligand>
        <name>Zn(2+)</name>
        <dbReference type="ChEBI" id="CHEBI:29105"/>
    </ligand>
</feature>
<keyword evidence="6" id="KW-0804">Transcription</keyword>
<dbReference type="PANTHER" id="PTHR33202:SF7">
    <property type="entry name" value="FERRIC UPTAKE REGULATION PROTEIN"/>
    <property type="match status" value="1"/>
</dbReference>
<name>A0A3P3XJI7_9SPIR</name>
<dbReference type="InterPro" id="IPR036390">
    <property type="entry name" value="WH_DNA-bd_sf"/>
</dbReference>
<dbReference type="GO" id="GO:1900376">
    <property type="term" value="P:regulation of secondary metabolite biosynthetic process"/>
    <property type="evidence" value="ECO:0007669"/>
    <property type="project" value="TreeGrafter"/>
</dbReference>
<keyword evidence="7" id="KW-0479">Metal-binding</keyword>
<comment type="similarity">
    <text evidence="1">Belongs to the Fur family.</text>
</comment>
<feature type="binding site" evidence="7">
    <location>
        <position position="79"/>
    </location>
    <ligand>
        <name>Zn(2+)</name>
        <dbReference type="ChEBI" id="CHEBI:29105"/>
    </ligand>
</feature>
<feature type="binding site" evidence="8">
    <location>
        <position position="111"/>
    </location>
    <ligand>
        <name>Fe cation</name>
        <dbReference type="ChEBI" id="CHEBI:24875"/>
    </ligand>
</feature>
<gene>
    <name evidence="9" type="ORF">SPIROBIBN47_290197</name>
</gene>
<dbReference type="Gene3D" id="3.30.1490.190">
    <property type="match status" value="1"/>
</dbReference>
<proteinExistence type="inferred from homology"/>
<reference evidence="9" key="1">
    <citation type="submission" date="2017-02" db="EMBL/GenBank/DDBJ databases">
        <authorList>
            <person name="Regsiter A."/>
            <person name="William W."/>
        </authorList>
    </citation>
    <scope>NUCLEOTIDE SEQUENCE</scope>
    <source>
        <strain evidence="9">Bib</strain>
    </source>
</reference>
<dbReference type="GO" id="GO:0003700">
    <property type="term" value="F:DNA-binding transcription factor activity"/>
    <property type="evidence" value="ECO:0007669"/>
    <property type="project" value="InterPro"/>
</dbReference>
<evidence type="ECO:0000256" key="8">
    <source>
        <dbReference type="PIRSR" id="PIRSR602481-2"/>
    </source>
</evidence>
<feature type="binding site" evidence="8">
    <location>
        <position position="73"/>
    </location>
    <ligand>
        <name>Fe cation</name>
        <dbReference type="ChEBI" id="CHEBI:24875"/>
    </ligand>
</feature>
<dbReference type="Pfam" id="PF01475">
    <property type="entry name" value="FUR"/>
    <property type="match status" value="1"/>
</dbReference>
<keyword evidence="5" id="KW-0238">DNA-binding</keyword>
<evidence type="ECO:0000256" key="5">
    <source>
        <dbReference type="ARBA" id="ARBA00023125"/>
    </source>
</evidence>
<keyword evidence="4" id="KW-0805">Transcription regulation</keyword>
<accession>A0A3P3XJI7</accession>
<comment type="cofactor">
    <cofactor evidence="7">
        <name>Zn(2+)</name>
        <dbReference type="ChEBI" id="CHEBI:29105"/>
    </cofactor>
    <text evidence="7">Binds 1 zinc ion per subunit.</text>
</comment>
<evidence type="ECO:0000256" key="2">
    <source>
        <dbReference type="ARBA" id="ARBA00022491"/>
    </source>
</evidence>
<dbReference type="InterPro" id="IPR002481">
    <property type="entry name" value="FUR"/>
</dbReference>
<organism evidence="9">
    <name type="scientific">uncultured spirochete</name>
    <dbReference type="NCBI Taxonomy" id="156406"/>
    <lineage>
        <taxon>Bacteria</taxon>
        <taxon>Pseudomonadati</taxon>
        <taxon>Spirochaetota</taxon>
        <taxon>Spirochaetia</taxon>
        <taxon>Spirochaetales</taxon>
        <taxon>environmental samples</taxon>
    </lineage>
</organism>
<feature type="binding site" evidence="7">
    <location>
        <position position="119"/>
    </location>
    <ligand>
        <name>Zn(2+)</name>
        <dbReference type="ChEBI" id="CHEBI:29105"/>
    </ligand>
</feature>
<dbReference type="SUPFAM" id="SSF46785">
    <property type="entry name" value="Winged helix' DNA-binding domain"/>
    <property type="match status" value="1"/>
</dbReference>
<dbReference type="GO" id="GO:0008270">
    <property type="term" value="F:zinc ion binding"/>
    <property type="evidence" value="ECO:0007669"/>
    <property type="project" value="TreeGrafter"/>
</dbReference>
<evidence type="ECO:0000313" key="9">
    <source>
        <dbReference type="EMBL" id="SLM13757.1"/>
    </source>
</evidence>
<dbReference type="InterPro" id="IPR043135">
    <property type="entry name" value="Fur_C"/>
</dbReference>
<evidence type="ECO:0000256" key="7">
    <source>
        <dbReference type="PIRSR" id="PIRSR602481-1"/>
    </source>
</evidence>
<dbReference type="GO" id="GO:0045892">
    <property type="term" value="P:negative regulation of DNA-templated transcription"/>
    <property type="evidence" value="ECO:0007669"/>
    <property type="project" value="TreeGrafter"/>
</dbReference>
<dbReference type="InterPro" id="IPR036388">
    <property type="entry name" value="WH-like_DNA-bd_sf"/>
</dbReference>
<evidence type="ECO:0000256" key="1">
    <source>
        <dbReference type="ARBA" id="ARBA00007957"/>
    </source>
</evidence>
<dbReference type="PANTHER" id="PTHR33202">
    <property type="entry name" value="ZINC UPTAKE REGULATION PROTEIN"/>
    <property type="match status" value="1"/>
</dbReference>
<dbReference type="EMBL" id="FWDM01000022">
    <property type="protein sequence ID" value="SLM13757.1"/>
    <property type="molecule type" value="Genomic_DNA"/>
</dbReference>
<comment type="cofactor">
    <cofactor evidence="8">
        <name>Mn(2+)</name>
        <dbReference type="ChEBI" id="CHEBI:29035"/>
    </cofactor>
    <cofactor evidence="8">
        <name>Fe(2+)</name>
        <dbReference type="ChEBI" id="CHEBI:29033"/>
    </cofactor>
    <text evidence="8">Binds 1 Mn(2+) or Fe(2+) ion per subunit.</text>
</comment>
<keyword evidence="8" id="KW-0408">Iron</keyword>
<dbReference type="AlphaFoldDB" id="A0A3P3XJI7"/>
<evidence type="ECO:0000256" key="4">
    <source>
        <dbReference type="ARBA" id="ARBA00023015"/>
    </source>
</evidence>
<dbReference type="Gene3D" id="1.10.10.10">
    <property type="entry name" value="Winged helix-like DNA-binding domain superfamily/Winged helix DNA-binding domain"/>
    <property type="match status" value="1"/>
</dbReference>
<keyword evidence="2" id="KW-0678">Repressor</keyword>